<dbReference type="Pfam" id="PF00923">
    <property type="entry name" value="TAL_FSA"/>
    <property type="match status" value="1"/>
</dbReference>
<organism evidence="2 3">
    <name type="scientific">Antribacter soli</name>
    <dbReference type="NCBI Taxonomy" id="2910976"/>
    <lineage>
        <taxon>Bacteria</taxon>
        <taxon>Bacillati</taxon>
        <taxon>Actinomycetota</taxon>
        <taxon>Actinomycetes</taxon>
        <taxon>Micrococcales</taxon>
        <taxon>Promicromonosporaceae</taxon>
        <taxon>Antribacter</taxon>
    </lineage>
</organism>
<keyword evidence="3" id="KW-1185">Reference proteome</keyword>
<name>A0AA41QFG6_9MICO</name>
<dbReference type="InterPro" id="IPR001585">
    <property type="entry name" value="TAL/FSA"/>
</dbReference>
<dbReference type="SUPFAM" id="SSF51569">
    <property type="entry name" value="Aldolase"/>
    <property type="match status" value="1"/>
</dbReference>
<keyword evidence="1" id="KW-0704">Schiff base</keyword>
<dbReference type="PANTHER" id="PTHR10683">
    <property type="entry name" value="TRANSALDOLASE"/>
    <property type="match status" value="1"/>
</dbReference>
<dbReference type="AlphaFoldDB" id="A0AA41QFG6"/>
<reference evidence="2" key="1">
    <citation type="submission" date="2022-01" db="EMBL/GenBank/DDBJ databases">
        <title>Antribacter sp. nov., isolated from Guizhou of China.</title>
        <authorList>
            <person name="Chengliang C."/>
            <person name="Ya Z."/>
        </authorList>
    </citation>
    <scope>NUCLEOTIDE SEQUENCE</scope>
    <source>
        <strain evidence="2">KLBMP 9083</strain>
    </source>
</reference>
<sequence length="363" mass="40048">MTDAPAIDAETLPLRIAADTTPTSLWNDSADLQQLARSIEFGAVGATCNPVIALAAIKSDLATWGPRIARLAEEHPTAGESELGWMVVEELSVQAARLLEPEFRRSGGRNGRLSIQTDPRLHRDEAALVEQAVRFSGLAENIIVKIPATAVGIRAIEEATFRGVSINATVSFTVPQALAVAEAIERGLDRRTAAGFPEHEFGSVVTIMGGRLDDWLKAWVEKHRVLIEPGHLEWAGVAALKRAHALFVERGYRSRVLSAAFRNHMQWSELLGGDLVVSPPFEWQERINKNRIPVENRIDRPVDPHIIETLLTKVPEFRRAYEPDGMTVEEFGDFGATRRTLRQFLEADAALDALVRDILVPAP</sequence>
<protein>
    <submittedName>
        <fullName evidence="2">Transaldolase</fullName>
    </submittedName>
</protein>
<dbReference type="RefSeq" id="WP_236088997.1">
    <property type="nucleotide sequence ID" value="NZ_JAKGSG010000027.1"/>
</dbReference>
<proteinExistence type="predicted"/>
<dbReference type="EMBL" id="JAKGSG010000027">
    <property type="protein sequence ID" value="MCF4121197.1"/>
    <property type="molecule type" value="Genomic_DNA"/>
</dbReference>
<dbReference type="Proteomes" id="UP001165405">
    <property type="component" value="Unassembled WGS sequence"/>
</dbReference>
<dbReference type="InterPro" id="IPR013785">
    <property type="entry name" value="Aldolase_TIM"/>
</dbReference>
<accession>A0AA41QFG6</accession>
<dbReference type="GO" id="GO:0005975">
    <property type="term" value="P:carbohydrate metabolic process"/>
    <property type="evidence" value="ECO:0007669"/>
    <property type="project" value="InterPro"/>
</dbReference>
<evidence type="ECO:0000313" key="3">
    <source>
        <dbReference type="Proteomes" id="UP001165405"/>
    </source>
</evidence>
<gene>
    <name evidence="2" type="ORF">L1785_09400</name>
</gene>
<dbReference type="Gene3D" id="3.20.20.70">
    <property type="entry name" value="Aldolase class I"/>
    <property type="match status" value="1"/>
</dbReference>
<evidence type="ECO:0000256" key="1">
    <source>
        <dbReference type="ARBA" id="ARBA00023270"/>
    </source>
</evidence>
<evidence type="ECO:0000313" key="2">
    <source>
        <dbReference type="EMBL" id="MCF4121197.1"/>
    </source>
</evidence>
<comment type="caution">
    <text evidence="2">The sequence shown here is derived from an EMBL/GenBank/DDBJ whole genome shotgun (WGS) entry which is preliminary data.</text>
</comment>